<dbReference type="PANTHER" id="PTHR47959:SF24">
    <property type="entry name" value="ATP-DEPENDENT RNA HELICASE"/>
    <property type="match status" value="1"/>
</dbReference>
<feature type="domain" description="Helicase C-terminal" evidence="12">
    <location>
        <begin position="408"/>
        <end position="552"/>
    </location>
</feature>
<feature type="region of interest" description="Disordered" evidence="10">
    <location>
        <begin position="384"/>
        <end position="414"/>
    </location>
</feature>
<feature type="region of interest" description="Disordered" evidence="10">
    <location>
        <begin position="1"/>
        <end position="137"/>
    </location>
</feature>
<feature type="compositionally biased region" description="Acidic residues" evidence="10">
    <location>
        <begin position="44"/>
        <end position="53"/>
    </location>
</feature>
<accession>A0ABR3ACU9</accession>
<reference evidence="14 15" key="1">
    <citation type="submission" date="2024-05" db="EMBL/GenBank/DDBJ databases">
        <title>A draft genome resource for the thread blight pathogen Marasmius tenuissimus strain MS-2.</title>
        <authorList>
            <person name="Yulfo-Soto G.E."/>
            <person name="Baruah I.K."/>
            <person name="Amoako-Attah I."/>
            <person name="Bukari Y."/>
            <person name="Meinhardt L.W."/>
            <person name="Bailey B.A."/>
            <person name="Cohen S.P."/>
        </authorList>
    </citation>
    <scope>NUCLEOTIDE SEQUENCE [LARGE SCALE GENOMIC DNA]</scope>
    <source>
        <strain evidence="14 15">MS-2</strain>
    </source>
</reference>
<comment type="subcellular location">
    <subcellularLocation>
        <location evidence="1">Nucleus</location>
    </subcellularLocation>
</comment>
<evidence type="ECO:0000256" key="6">
    <source>
        <dbReference type="ARBA" id="ARBA00022840"/>
    </source>
</evidence>
<dbReference type="PROSITE" id="PS00039">
    <property type="entry name" value="DEAD_ATP_HELICASE"/>
    <property type="match status" value="1"/>
</dbReference>
<feature type="compositionally biased region" description="Basic residues" evidence="10">
    <location>
        <begin position="1"/>
        <end position="10"/>
    </location>
</feature>
<evidence type="ECO:0000256" key="5">
    <source>
        <dbReference type="ARBA" id="ARBA00022806"/>
    </source>
</evidence>
<dbReference type="InterPro" id="IPR027417">
    <property type="entry name" value="P-loop_NTPase"/>
</dbReference>
<feature type="compositionally biased region" description="Basic residues" evidence="10">
    <location>
        <begin position="395"/>
        <end position="406"/>
    </location>
</feature>
<keyword evidence="2" id="KW-0690">Ribosome biogenesis</keyword>
<evidence type="ECO:0000256" key="8">
    <source>
        <dbReference type="ARBA" id="ARBA00023242"/>
    </source>
</evidence>
<keyword evidence="8" id="KW-0539">Nucleus</keyword>
<evidence type="ECO:0000256" key="3">
    <source>
        <dbReference type="ARBA" id="ARBA00022741"/>
    </source>
</evidence>
<dbReference type="InterPro" id="IPR050079">
    <property type="entry name" value="DEAD_box_RNA_helicase"/>
</dbReference>
<evidence type="ECO:0000256" key="7">
    <source>
        <dbReference type="ARBA" id="ARBA00022884"/>
    </source>
</evidence>
<evidence type="ECO:0000313" key="14">
    <source>
        <dbReference type="EMBL" id="KAL0070818.1"/>
    </source>
</evidence>
<dbReference type="CDD" id="cd17955">
    <property type="entry name" value="DEADc_DDX49"/>
    <property type="match status" value="1"/>
</dbReference>
<protein>
    <submittedName>
        <fullName evidence="14">RNA helicase</fullName>
        <ecNumber evidence="14">3.6.4.13</ecNumber>
    </submittedName>
</protein>
<feature type="compositionally biased region" description="Polar residues" evidence="10">
    <location>
        <begin position="112"/>
        <end position="137"/>
    </location>
</feature>
<evidence type="ECO:0000256" key="9">
    <source>
        <dbReference type="PROSITE-ProRule" id="PRU00552"/>
    </source>
</evidence>
<evidence type="ECO:0000256" key="4">
    <source>
        <dbReference type="ARBA" id="ARBA00022801"/>
    </source>
</evidence>
<feature type="domain" description="DEAD-box RNA helicase Q" evidence="13">
    <location>
        <begin position="136"/>
        <end position="164"/>
    </location>
</feature>
<dbReference type="InterPro" id="IPR011545">
    <property type="entry name" value="DEAD/DEAH_box_helicase_dom"/>
</dbReference>
<dbReference type="Proteomes" id="UP001437256">
    <property type="component" value="Unassembled WGS sequence"/>
</dbReference>
<dbReference type="InterPro" id="IPR014001">
    <property type="entry name" value="Helicase_ATP-bd"/>
</dbReference>
<evidence type="ECO:0000256" key="10">
    <source>
        <dbReference type="SAM" id="MobiDB-lite"/>
    </source>
</evidence>
<dbReference type="EC" id="3.6.4.13" evidence="14"/>
<feature type="domain" description="Helicase ATP-binding" evidence="11">
    <location>
        <begin position="167"/>
        <end position="339"/>
    </location>
</feature>
<dbReference type="PROSITE" id="PS51195">
    <property type="entry name" value="Q_MOTIF"/>
    <property type="match status" value="1"/>
</dbReference>
<dbReference type="Pfam" id="PF00271">
    <property type="entry name" value="Helicase_C"/>
    <property type="match status" value="1"/>
</dbReference>
<dbReference type="EMBL" id="JBBXMP010000005">
    <property type="protein sequence ID" value="KAL0070818.1"/>
    <property type="molecule type" value="Genomic_DNA"/>
</dbReference>
<proteinExistence type="predicted"/>
<keyword evidence="15" id="KW-1185">Reference proteome</keyword>
<dbReference type="PROSITE" id="PS51192">
    <property type="entry name" value="HELICASE_ATP_BIND_1"/>
    <property type="match status" value="1"/>
</dbReference>
<sequence length="950" mass="104894">MKSKDLKRKVLTSDDLLRVQEQPSRKKAKTDFLPKRSLHGDYGSEYESEDPDENQVKASATDGSDEDDDDDTEEEVEEGGGGEDDEQDESSELDEDSAEPTNDASRIGLSRFKSNPTITTKPSEQSQTNSESPSSNTFAALGASVPLRNALKSISITAPTPVQAACIPTLLAGRDCIGNAKTGSGKTIAFALPILQKLSVDPYGLFALVLTPTRELAFQISEQFAVLGSPMNIRTAVVVGGMDMMAQALELSNRPHVVVATPGRMVDHLKSGNNDWNLSKVKFLVLDEADRLLSSTFTSDLSYLFEALPKERQTCLFTATWTPAIESVANATPKPGKQHPFIHKMTEEVETVATLKQYYFLVPSHVRESYLFYLLCNPPESVGHMRRAPPETYKDKKKKAAKQKNKKQGDDGEEILQPPPTIIFCARTKTAAYITLLLKNLSIRSTALHSRLTQRERLTSLSLFRSSVVPVLVSTDVGARGLDIDDVALVVNWDLPDEPEEYTHRVGRTARAGRSGVSMSFVTERDEERVIKVENRIGVKLNEYSFPENQVLEKLNAVSTAKRLANMTKVSYGLSQRSVGASNRFNPTEPFTPPFLYTPTILPRIMMDVTDWDSVLQFASSEDVDVPSFQERDTEFQDKGGSVNQNQMQIPTPPQSHGGSPIAEDPNDGNVLVSVSTTFFPGANNHTLPPDLALLSSDSVFFYVHSDLILAASSNQFQELLPENSPKAAQRSWHNMVVHVDEKSPVLNIILHVVYGMSCAHYSPSFETLSAAVNRLPSYGIQPLAHITTSSPLHTILLSHAPLCPLDLYTLAARHDLYDLAVSTSPHLLSLPLSSITDEIATNVGPKYLRRLFFLHIGRSDALKRLLLPPPNPHAPTPFCDFTDQKTLTRAWALASAYLAWDARPDLSTSFLESALRPLADHLSCDLCKQSLNDRIKNVLVQWSVIKRTI</sequence>
<keyword evidence="3" id="KW-0547">Nucleotide-binding</keyword>
<keyword evidence="5 14" id="KW-0347">Helicase</keyword>
<evidence type="ECO:0000313" key="15">
    <source>
        <dbReference type="Proteomes" id="UP001437256"/>
    </source>
</evidence>
<dbReference type="SMART" id="SM00490">
    <property type="entry name" value="HELICc"/>
    <property type="match status" value="1"/>
</dbReference>
<dbReference type="Pfam" id="PF00270">
    <property type="entry name" value="DEAD"/>
    <property type="match status" value="1"/>
</dbReference>
<dbReference type="PANTHER" id="PTHR47959">
    <property type="entry name" value="ATP-DEPENDENT RNA HELICASE RHLE-RELATED"/>
    <property type="match status" value="1"/>
</dbReference>
<dbReference type="SMART" id="SM00487">
    <property type="entry name" value="DEXDc"/>
    <property type="match status" value="1"/>
</dbReference>
<dbReference type="GO" id="GO:0003724">
    <property type="term" value="F:RNA helicase activity"/>
    <property type="evidence" value="ECO:0007669"/>
    <property type="project" value="UniProtKB-EC"/>
</dbReference>
<dbReference type="InterPro" id="IPR000629">
    <property type="entry name" value="RNA-helicase_DEAD-box_CS"/>
</dbReference>
<evidence type="ECO:0000259" key="13">
    <source>
        <dbReference type="PROSITE" id="PS51195"/>
    </source>
</evidence>
<dbReference type="GO" id="GO:0016787">
    <property type="term" value="F:hydrolase activity"/>
    <property type="evidence" value="ECO:0007669"/>
    <property type="project" value="UniProtKB-KW"/>
</dbReference>
<feature type="short sequence motif" description="Q motif" evidence="9">
    <location>
        <begin position="136"/>
        <end position="164"/>
    </location>
</feature>
<keyword evidence="6" id="KW-0067">ATP-binding</keyword>
<keyword evidence="7" id="KW-0694">RNA-binding</keyword>
<dbReference type="Gene3D" id="3.40.50.300">
    <property type="entry name" value="P-loop containing nucleotide triphosphate hydrolases"/>
    <property type="match status" value="2"/>
</dbReference>
<organism evidence="14 15">
    <name type="scientific">Marasmius tenuissimus</name>
    <dbReference type="NCBI Taxonomy" id="585030"/>
    <lineage>
        <taxon>Eukaryota</taxon>
        <taxon>Fungi</taxon>
        <taxon>Dikarya</taxon>
        <taxon>Basidiomycota</taxon>
        <taxon>Agaricomycotina</taxon>
        <taxon>Agaricomycetes</taxon>
        <taxon>Agaricomycetidae</taxon>
        <taxon>Agaricales</taxon>
        <taxon>Marasmiineae</taxon>
        <taxon>Marasmiaceae</taxon>
        <taxon>Marasmius</taxon>
    </lineage>
</organism>
<dbReference type="PROSITE" id="PS51194">
    <property type="entry name" value="HELICASE_CTER"/>
    <property type="match status" value="1"/>
</dbReference>
<name>A0ABR3ACU9_9AGAR</name>
<evidence type="ECO:0000259" key="12">
    <source>
        <dbReference type="PROSITE" id="PS51194"/>
    </source>
</evidence>
<comment type="caution">
    <text evidence="14">The sequence shown here is derived from an EMBL/GenBank/DDBJ whole genome shotgun (WGS) entry which is preliminary data.</text>
</comment>
<evidence type="ECO:0000256" key="2">
    <source>
        <dbReference type="ARBA" id="ARBA00022517"/>
    </source>
</evidence>
<keyword evidence="4 14" id="KW-0378">Hydrolase</keyword>
<dbReference type="SUPFAM" id="SSF52540">
    <property type="entry name" value="P-loop containing nucleoside triphosphate hydrolases"/>
    <property type="match status" value="2"/>
</dbReference>
<dbReference type="InterPro" id="IPR014014">
    <property type="entry name" value="RNA_helicase_DEAD_Q_motif"/>
</dbReference>
<feature type="compositionally biased region" description="Acidic residues" evidence="10">
    <location>
        <begin position="63"/>
        <end position="98"/>
    </location>
</feature>
<evidence type="ECO:0000256" key="1">
    <source>
        <dbReference type="ARBA" id="ARBA00004123"/>
    </source>
</evidence>
<dbReference type="CDD" id="cd18787">
    <property type="entry name" value="SF2_C_DEAD"/>
    <property type="match status" value="1"/>
</dbReference>
<gene>
    <name evidence="14" type="primary">DBP8_1</name>
    <name evidence="14" type="ORF">AAF712_002039</name>
</gene>
<evidence type="ECO:0000259" key="11">
    <source>
        <dbReference type="PROSITE" id="PS51192"/>
    </source>
</evidence>
<dbReference type="InterPro" id="IPR001650">
    <property type="entry name" value="Helicase_C-like"/>
</dbReference>